<name>A0A1L3I5C1_9RHOB</name>
<dbReference type="Proteomes" id="UP000183859">
    <property type="component" value="Chromosome"/>
</dbReference>
<gene>
    <name evidence="1" type="ORF">PhaeoP97_01882</name>
</gene>
<dbReference type="RefSeq" id="WP_082760469.1">
    <property type="nucleotide sequence ID" value="NZ_CP016364.1"/>
</dbReference>
<evidence type="ECO:0000313" key="1">
    <source>
        <dbReference type="EMBL" id="APG47293.1"/>
    </source>
</evidence>
<keyword evidence="2" id="KW-1185">Reference proteome</keyword>
<organism evidence="1 2">
    <name type="scientific">Phaeobacter porticola</name>
    <dbReference type="NCBI Taxonomy" id="1844006"/>
    <lineage>
        <taxon>Bacteria</taxon>
        <taxon>Pseudomonadati</taxon>
        <taxon>Pseudomonadota</taxon>
        <taxon>Alphaproteobacteria</taxon>
        <taxon>Rhodobacterales</taxon>
        <taxon>Roseobacteraceae</taxon>
        <taxon>Phaeobacter</taxon>
    </lineage>
</organism>
<dbReference type="KEGG" id="php:PhaeoP97_01882"/>
<reference evidence="2" key="1">
    <citation type="submission" date="2016-07" db="EMBL/GenBank/DDBJ databases">
        <title>Phaeobacter portensis sp. nov., a tropodithietic acid producing bacterium isolated from a German harbor.</title>
        <authorList>
            <person name="Freese H.M."/>
            <person name="Bunk B."/>
            <person name="Breider S."/>
            <person name="Brinkhoff T."/>
        </authorList>
    </citation>
    <scope>NUCLEOTIDE SEQUENCE [LARGE SCALE GENOMIC DNA]</scope>
    <source>
        <strain evidence="2">P97</strain>
    </source>
</reference>
<dbReference type="OrthoDB" id="90759at2"/>
<proteinExistence type="predicted"/>
<dbReference type="STRING" id="1844006.PhaeoP97_01882"/>
<dbReference type="Pfam" id="PF09684">
    <property type="entry name" value="Tail_P2_I"/>
    <property type="match status" value="1"/>
</dbReference>
<accession>A0A1L3I5C1</accession>
<protein>
    <submittedName>
        <fullName evidence="1">Phage tail protein I</fullName>
    </submittedName>
</protein>
<dbReference type="AlphaFoldDB" id="A0A1L3I5C1"/>
<dbReference type="NCBIfam" id="TIGR01634">
    <property type="entry name" value="tail_P2_I"/>
    <property type="match status" value="1"/>
</dbReference>
<dbReference type="EMBL" id="CP016364">
    <property type="protein sequence ID" value="APG47293.1"/>
    <property type="molecule type" value="Genomic_DNA"/>
</dbReference>
<dbReference type="InterPro" id="IPR006521">
    <property type="entry name" value="Tail_protein_I"/>
</dbReference>
<sequence>MSDSLLPHNATAEERALEAVIRAGLLPQVPLRAIWDPDTCPVELLPWLAFAFSVDEWDPSWSEAAKREVVRQSVQVHRRKGTVGAVKRALQAIGTPAEIIEWFEDGSAPYTFKVWLDLRAMLRNGADLSAELVKLRRAIDAAKPVRSHYTAHARVTGPAPVYCGAFATAKGATFNTARIPDAPPVALQTYGGAAPVIIKARLGNGVSIPDAPDITAFRHYGMTAGGRGYIYSPILEAPA</sequence>
<evidence type="ECO:0000313" key="2">
    <source>
        <dbReference type="Proteomes" id="UP000183859"/>
    </source>
</evidence>